<protein>
    <submittedName>
        <fullName evidence="2">Tail protein</fullName>
    </submittedName>
</protein>
<proteinExistence type="predicted"/>
<dbReference type="PROSITE" id="PS50835">
    <property type="entry name" value="IG_LIKE"/>
    <property type="match status" value="1"/>
</dbReference>
<evidence type="ECO:0000259" key="1">
    <source>
        <dbReference type="PROSITE" id="PS50835"/>
    </source>
</evidence>
<feature type="domain" description="Ig-like" evidence="1">
    <location>
        <begin position="388"/>
        <end position="425"/>
    </location>
</feature>
<sequence>MAVKASNQATLIDVTDGYSVTLTSDSYTFVGGTGGVGSGQTCTTEAVAFCGSNQCTSVAVTAADIVCPTGISATVENSGTSKVKVTFKTTATISAACEATIPVVVDGITMNKKFSFAVAKTGATGATGKGIKGTPVAEYVGSSSNTSVPTSGWSTTIPSVSAGQYLWTRVTTTYTDNTTSVSYSVAKQGATGATGTTGSQWYSGTGITGTSTTATAFTGSGVANARVNDMYLNTTTGNTYKCTVAGNAQNAKWVYDGNIKGIQGDKGNTGATGNGISKADITYAASSSNTSAPSSGWQSTPPNVSAGQYLWTKTVFTYTNGGTATQYSVAKQGATGAAGADAITLTITSSNGIIFKNNAGSTVLTAHVWKGSVEQSITDAGVCGSLGSIKWYKAGSDTAIATAKSLTVTADDVTNSQAYTCQLEG</sequence>
<dbReference type="InterPro" id="IPR007110">
    <property type="entry name" value="Ig-like_dom"/>
</dbReference>
<organism evidence="2">
    <name type="scientific">Myoviridae sp. ctzwE5</name>
    <dbReference type="NCBI Taxonomy" id="2825214"/>
    <lineage>
        <taxon>Viruses</taxon>
        <taxon>Duplodnaviria</taxon>
        <taxon>Heunggongvirae</taxon>
        <taxon>Uroviricota</taxon>
        <taxon>Caudoviricetes</taxon>
    </lineage>
</organism>
<reference evidence="2" key="1">
    <citation type="journal article" date="2021" name="Proc. Natl. Acad. Sci. U.S.A.">
        <title>A Catalog of Tens of Thousands of Viruses from Human Metagenomes Reveals Hidden Associations with Chronic Diseases.</title>
        <authorList>
            <person name="Tisza M.J."/>
            <person name="Buck C.B."/>
        </authorList>
    </citation>
    <scope>NUCLEOTIDE SEQUENCE</scope>
    <source>
        <strain evidence="2">CtzwE5</strain>
    </source>
</reference>
<name>A0A8S5PVZ4_9CAUD</name>
<evidence type="ECO:0000313" key="2">
    <source>
        <dbReference type="EMBL" id="DAE11066.1"/>
    </source>
</evidence>
<accession>A0A8S5PVZ4</accession>
<dbReference type="EMBL" id="BK015525">
    <property type="protein sequence ID" value="DAE11066.1"/>
    <property type="molecule type" value="Genomic_DNA"/>
</dbReference>